<evidence type="ECO:0008006" key="3">
    <source>
        <dbReference type="Google" id="ProtNLM"/>
    </source>
</evidence>
<dbReference type="InterPro" id="IPR032716">
    <property type="entry name" value="ACC_epsilon"/>
</dbReference>
<dbReference type="GO" id="GO:0004658">
    <property type="term" value="F:propionyl-CoA carboxylase activity"/>
    <property type="evidence" value="ECO:0007669"/>
    <property type="project" value="InterPro"/>
</dbReference>
<proteinExistence type="predicted"/>
<dbReference type="GO" id="GO:0003989">
    <property type="term" value="F:acetyl-CoA carboxylase activity"/>
    <property type="evidence" value="ECO:0007669"/>
    <property type="project" value="InterPro"/>
</dbReference>
<dbReference type="AlphaFoldDB" id="A0A941DBV3"/>
<dbReference type="RefSeq" id="WP_211602757.1">
    <property type="nucleotide sequence ID" value="NZ_JAGSNF010000012.1"/>
</dbReference>
<dbReference type="Proteomes" id="UP000677016">
    <property type="component" value="Unassembled WGS sequence"/>
</dbReference>
<comment type="caution">
    <text evidence="1">The sequence shown here is derived from an EMBL/GenBank/DDBJ whole genome shotgun (WGS) entry which is preliminary data.</text>
</comment>
<evidence type="ECO:0000313" key="2">
    <source>
        <dbReference type="Proteomes" id="UP000677016"/>
    </source>
</evidence>
<name>A0A941DBV3_9MICO</name>
<keyword evidence="2" id="KW-1185">Reference proteome</keyword>
<accession>A0A941DBV3</accession>
<evidence type="ECO:0000313" key="1">
    <source>
        <dbReference type="EMBL" id="MBR7743502.1"/>
    </source>
</evidence>
<sequence>MTAHDEVRVHGPATAEEVAAVVAVLAAAGGAGDEAPEPRGSRWAAHDVRLHRGLRHGPDGWRSTYRR</sequence>
<dbReference type="Pfam" id="PF13822">
    <property type="entry name" value="ACC_epsilon"/>
    <property type="match status" value="1"/>
</dbReference>
<reference evidence="1" key="1">
    <citation type="submission" date="2021-04" db="EMBL/GenBank/DDBJ databases">
        <title>Phycicoccus avicenniae sp. nov., a novel endophytic actinomycetes isolated from branch of Avicennia mariana.</title>
        <authorList>
            <person name="Tuo L."/>
        </authorList>
    </citation>
    <scope>NUCLEOTIDE SEQUENCE</scope>
    <source>
        <strain evidence="1">BSK3Z-2</strain>
    </source>
</reference>
<organism evidence="1 2">
    <name type="scientific">Phycicoccus avicenniae</name>
    <dbReference type="NCBI Taxonomy" id="2828860"/>
    <lineage>
        <taxon>Bacteria</taxon>
        <taxon>Bacillati</taxon>
        <taxon>Actinomycetota</taxon>
        <taxon>Actinomycetes</taxon>
        <taxon>Micrococcales</taxon>
        <taxon>Intrasporangiaceae</taxon>
        <taxon>Phycicoccus</taxon>
    </lineage>
</organism>
<gene>
    <name evidence="1" type="ORF">KC207_09400</name>
</gene>
<dbReference type="EMBL" id="JAGSNF010000012">
    <property type="protein sequence ID" value="MBR7743502.1"/>
    <property type="molecule type" value="Genomic_DNA"/>
</dbReference>
<protein>
    <recommendedName>
        <fullName evidence="3">Acyl-CoA carboxylase subunit epsilon</fullName>
    </recommendedName>
</protein>